<dbReference type="Pfam" id="PF00089">
    <property type="entry name" value="Trypsin"/>
    <property type="match status" value="1"/>
</dbReference>
<organism evidence="4 5">
    <name type="scientific">Zophobas morio</name>
    <dbReference type="NCBI Taxonomy" id="2755281"/>
    <lineage>
        <taxon>Eukaryota</taxon>
        <taxon>Metazoa</taxon>
        <taxon>Ecdysozoa</taxon>
        <taxon>Arthropoda</taxon>
        <taxon>Hexapoda</taxon>
        <taxon>Insecta</taxon>
        <taxon>Pterygota</taxon>
        <taxon>Neoptera</taxon>
        <taxon>Endopterygota</taxon>
        <taxon>Coleoptera</taxon>
        <taxon>Polyphaga</taxon>
        <taxon>Cucujiformia</taxon>
        <taxon>Tenebrionidae</taxon>
        <taxon>Zophobas</taxon>
    </lineage>
</organism>
<dbReference type="PANTHER" id="PTHR24260">
    <property type="match status" value="1"/>
</dbReference>
<keyword evidence="5" id="KW-1185">Reference proteome</keyword>
<feature type="signal peptide" evidence="2">
    <location>
        <begin position="1"/>
        <end position="20"/>
    </location>
</feature>
<feature type="domain" description="Peptidase S1" evidence="3">
    <location>
        <begin position="32"/>
        <end position="263"/>
    </location>
</feature>
<dbReference type="InterPro" id="IPR051333">
    <property type="entry name" value="CLIP_Serine_Protease"/>
</dbReference>
<dbReference type="PRINTS" id="PR00722">
    <property type="entry name" value="CHYMOTRYPSIN"/>
</dbReference>
<dbReference type="FunFam" id="2.40.10.10:FF:000068">
    <property type="entry name" value="transmembrane protease serine 2"/>
    <property type="match status" value="1"/>
</dbReference>
<dbReference type="GO" id="GO:0006508">
    <property type="term" value="P:proteolysis"/>
    <property type="evidence" value="ECO:0007669"/>
    <property type="project" value="InterPro"/>
</dbReference>
<evidence type="ECO:0000256" key="1">
    <source>
        <dbReference type="ARBA" id="ARBA00023157"/>
    </source>
</evidence>
<dbReference type="CDD" id="cd00190">
    <property type="entry name" value="Tryp_SPc"/>
    <property type="match status" value="1"/>
</dbReference>
<dbReference type="InterPro" id="IPR001314">
    <property type="entry name" value="Peptidase_S1A"/>
</dbReference>
<dbReference type="Proteomes" id="UP001168821">
    <property type="component" value="Unassembled WGS sequence"/>
</dbReference>
<dbReference type="InterPro" id="IPR009003">
    <property type="entry name" value="Peptidase_S1_PA"/>
</dbReference>
<keyword evidence="2" id="KW-0732">Signal</keyword>
<dbReference type="GO" id="GO:0004252">
    <property type="term" value="F:serine-type endopeptidase activity"/>
    <property type="evidence" value="ECO:0007669"/>
    <property type="project" value="InterPro"/>
</dbReference>
<dbReference type="InterPro" id="IPR001254">
    <property type="entry name" value="Trypsin_dom"/>
</dbReference>
<keyword evidence="1" id="KW-1015">Disulfide bond</keyword>
<evidence type="ECO:0000313" key="5">
    <source>
        <dbReference type="Proteomes" id="UP001168821"/>
    </source>
</evidence>
<dbReference type="SMART" id="SM00020">
    <property type="entry name" value="Tryp_SPc"/>
    <property type="match status" value="1"/>
</dbReference>
<dbReference type="Gene3D" id="2.40.10.10">
    <property type="entry name" value="Trypsin-like serine proteases"/>
    <property type="match status" value="1"/>
</dbReference>
<dbReference type="InterPro" id="IPR018114">
    <property type="entry name" value="TRYPSIN_HIS"/>
</dbReference>
<feature type="chain" id="PRO_5041447950" description="Peptidase S1 domain-containing protein" evidence="2">
    <location>
        <begin position="21"/>
        <end position="264"/>
    </location>
</feature>
<sequence>MFSLRFWLPFTLLLWENSIAALVSNKNIKPKIVNGDQASLGQFPWQVAINFFGEVETWWCGGVIISEQFILTAAHCGMTWEVLSSDVYSGFIDWENRGDSTFGVNFITYNDFNPQTMANDIALIEIIFPLEFNDNVKAIDLDSEVLGSDVNVTVSGWGQTTDDADLAPFLNYIILSTIDNSECDQIYGKGTIRDEMFCALPIGNVIQATCFGDSGGPAVVYQNGSPTLVGISSFISDRGCEKGDPSGFTRIANFREWIRSVTGV</sequence>
<evidence type="ECO:0000256" key="2">
    <source>
        <dbReference type="SAM" id="SignalP"/>
    </source>
</evidence>
<gene>
    <name evidence="4" type="ORF">Zmor_021172</name>
</gene>
<dbReference type="EMBL" id="JALNTZ010000006">
    <property type="protein sequence ID" value="KAJ3649428.1"/>
    <property type="molecule type" value="Genomic_DNA"/>
</dbReference>
<dbReference type="PROSITE" id="PS50240">
    <property type="entry name" value="TRYPSIN_DOM"/>
    <property type="match status" value="1"/>
</dbReference>
<dbReference type="SUPFAM" id="SSF50494">
    <property type="entry name" value="Trypsin-like serine proteases"/>
    <property type="match status" value="1"/>
</dbReference>
<evidence type="ECO:0000313" key="4">
    <source>
        <dbReference type="EMBL" id="KAJ3649428.1"/>
    </source>
</evidence>
<protein>
    <recommendedName>
        <fullName evidence="3">Peptidase S1 domain-containing protein</fullName>
    </recommendedName>
</protein>
<dbReference type="InterPro" id="IPR043504">
    <property type="entry name" value="Peptidase_S1_PA_chymotrypsin"/>
</dbReference>
<accession>A0AA38I4Q5</accession>
<evidence type="ECO:0000259" key="3">
    <source>
        <dbReference type="PROSITE" id="PS50240"/>
    </source>
</evidence>
<dbReference type="AlphaFoldDB" id="A0AA38I4Q5"/>
<proteinExistence type="predicted"/>
<name>A0AA38I4Q5_9CUCU</name>
<dbReference type="PANTHER" id="PTHR24260:SF136">
    <property type="entry name" value="GH08193P-RELATED"/>
    <property type="match status" value="1"/>
</dbReference>
<dbReference type="PROSITE" id="PS00134">
    <property type="entry name" value="TRYPSIN_HIS"/>
    <property type="match status" value="1"/>
</dbReference>
<reference evidence="4" key="1">
    <citation type="journal article" date="2023" name="G3 (Bethesda)">
        <title>Whole genome assemblies of Zophobas morio and Tenebrio molitor.</title>
        <authorList>
            <person name="Kaur S."/>
            <person name="Stinson S.A."/>
            <person name="diCenzo G.C."/>
        </authorList>
    </citation>
    <scope>NUCLEOTIDE SEQUENCE</scope>
    <source>
        <strain evidence="4">QUZm001</strain>
    </source>
</reference>
<comment type="caution">
    <text evidence="4">The sequence shown here is derived from an EMBL/GenBank/DDBJ whole genome shotgun (WGS) entry which is preliminary data.</text>
</comment>